<dbReference type="EMBL" id="BK014748">
    <property type="protein sequence ID" value="DAD73912.1"/>
    <property type="molecule type" value="Genomic_DNA"/>
</dbReference>
<proteinExistence type="predicted"/>
<accession>A0A8S5LVH0</accession>
<protein>
    <submittedName>
        <fullName evidence="1">Putative tellurium resistant like protein</fullName>
    </submittedName>
</protein>
<organism evidence="1">
    <name type="scientific">Siphoviridae sp. ctFn287</name>
    <dbReference type="NCBI Taxonomy" id="2826215"/>
    <lineage>
        <taxon>Viruses</taxon>
        <taxon>Duplodnaviria</taxon>
        <taxon>Heunggongvirae</taxon>
        <taxon>Uroviricota</taxon>
        <taxon>Caudoviricetes</taxon>
    </lineage>
</organism>
<evidence type="ECO:0000313" key="1">
    <source>
        <dbReference type="EMBL" id="DAD73912.1"/>
    </source>
</evidence>
<reference evidence="1" key="1">
    <citation type="journal article" date="2021" name="Proc. Natl. Acad. Sci. U.S.A.">
        <title>A Catalog of Tens of Thousands of Viruses from Human Metagenomes Reveals Hidden Associations with Chronic Diseases.</title>
        <authorList>
            <person name="Tisza M.J."/>
            <person name="Buck C.B."/>
        </authorList>
    </citation>
    <scope>NUCLEOTIDE SEQUENCE</scope>
    <source>
        <strain evidence="1">CtFn287</strain>
    </source>
</reference>
<name>A0A8S5LVH0_9CAUD</name>
<sequence>MAIRLQLGLNIVLFLNLYIERRKSYMLEKILVKRGYLLDNGEHSSQAPYFAAKLLNQFGVEVDKPALLSKANVKVIADFFGKNIPNGFYANPQDTRYFTCDELLIEKLVSYFVIENIEGVNSKNENAFDRIELFKKALPNYKDGDEVVLRKYKVIASPDEILKQIVEDYCNYTRQWSNDEFTEIKWLFMNGYYKDQHIKCKDNAISLFLEYKNSKFAKMLDKKDVVKLSIELKGEYKEFSYTDDEKMLLKLAIQNAYDCPLSKKQAKYFNTIARKVKAKLKRETNKQSPYRLAKIKLKNGDILGAASILAQNGALLERNLVWLLSRASFDDLKSIIDMIKTDNPIVLYQLLQGITKDDYNNPRIFKFYAKRTLKNHIETSYEFKYRKSKLSLGVKDALNSLIKQKIKDAYTCMPKLGKIYISDEFKNIALPINTSASGSGLDVLPIGSRLKITDDYIRVFCYWNNAFDIDASAIMLKDVNSPINPTDILYWGSDYAKKFGDSALTSGDDRSANGAEYQDFKISELLEKGYKYVIYTLNGYGAILNEGTIYCGYQNKKDLDTKAWSAKNIATKIQVKGNTRQYMGFAIDLENKEMIILNQILDGDNRVIRPETVNAIKDYLSRTYLSTFNMFDLLSCRGEVVDNAEDADMVFDRNYIGNENQQVVKPFQVEKLVSLLKN</sequence>